<feature type="compositionally biased region" description="Pro residues" evidence="1">
    <location>
        <begin position="176"/>
        <end position="187"/>
    </location>
</feature>
<protein>
    <submittedName>
        <fullName evidence="2">Uncharacterized protein</fullName>
    </submittedName>
</protein>
<evidence type="ECO:0000313" key="2">
    <source>
        <dbReference type="EMBL" id="KAJ8888012.1"/>
    </source>
</evidence>
<name>A0ABQ9HUD7_9NEOP</name>
<comment type="caution">
    <text evidence="2">The sequence shown here is derived from an EMBL/GenBank/DDBJ whole genome shotgun (WGS) entry which is preliminary data.</text>
</comment>
<keyword evidence="3" id="KW-1185">Reference proteome</keyword>
<gene>
    <name evidence="2" type="ORF">PR048_007497</name>
</gene>
<dbReference type="Proteomes" id="UP001159363">
    <property type="component" value="Chromosome 3"/>
</dbReference>
<feature type="region of interest" description="Disordered" evidence="1">
    <location>
        <begin position="169"/>
        <end position="189"/>
    </location>
</feature>
<sequence length="548" mass="60937">MSEFRHDSATLCKLPAALCNGTFGVRKCAEFGPMTCRLDSSVLCILEPHLRVHWLLPHTWQLWYSQGVSLQLYYWFRGVQGGSNKVWSNCEGDTKLEIKPHELPQQYFTLLHWSNTVFDTSWLTLAQSSPSTVTADNQCVVNIDQFVHTTVKSSLQSCVTLEGAGSRDARRECTRPPLPSPTSPTPAHPTHTYVTARASPGRQCCAGMQGNRTHEQLCAYREDSCHGGAPLLLCHSSSPRPELVHDYMTQRLDCSPPTKANSIQSAAGSLPGFSHVGIVPDDATSWWVFSGISRLPLLFIATLLRSSHLYHPHRSQDRLVESYPNLFTQLFLTAPRPFQRAETDANSRASSLVKATRIRARSPACNRPILHAVIVFGSAFAVANYASATLISLERRLNPHWRGSPPAKANRVQSPAGSPDFRKWESCRTMPLVGGSSRRSSVSPTLSFRRRSICTSITLIGSQDLAVKSRPNTNSTYDVDMRVVYKIEKRDLLVMPNKEGYENFAKPFLDKIDVKHIYSEVTFAIGSPFIRPALYAPKPIADLQGNTS</sequence>
<dbReference type="EMBL" id="JARBHB010000003">
    <property type="protein sequence ID" value="KAJ8888012.1"/>
    <property type="molecule type" value="Genomic_DNA"/>
</dbReference>
<organism evidence="2 3">
    <name type="scientific">Dryococelus australis</name>
    <dbReference type="NCBI Taxonomy" id="614101"/>
    <lineage>
        <taxon>Eukaryota</taxon>
        <taxon>Metazoa</taxon>
        <taxon>Ecdysozoa</taxon>
        <taxon>Arthropoda</taxon>
        <taxon>Hexapoda</taxon>
        <taxon>Insecta</taxon>
        <taxon>Pterygota</taxon>
        <taxon>Neoptera</taxon>
        <taxon>Polyneoptera</taxon>
        <taxon>Phasmatodea</taxon>
        <taxon>Verophasmatodea</taxon>
        <taxon>Anareolatae</taxon>
        <taxon>Phasmatidae</taxon>
        <taxon>Eurycanthinae</taxon>
        <taxon>Dryococelus</taxon>
    </lineage>
</organism>
<accession>A0ABQ9HUD7</accession>
<proteinExistence type="predicted"/>
<evidence type="ECO:0000256" key="1">
    <source>
        <dbReference type="SAM" id="MobiDB-lite"/>
    </source>
</evidence>
<reference evidence="2 3" key="1">
    <citation type="submission" date="2023-02" db="EMBL/GenBank/DDBJ databases">
        <title>LHISI_Scaffold_Assembly.</title>
        <authorList>
            <person name="Stuart O.P."/>
            <person name="Cleave R."/>
            <person name="Magrath M.J.L."/>
            <person name="Mikheyev A.S."/>
        </authorList>
    </citation>
    <scope>NUCLEOTIDE SEQUENCE [LARGE SCALE GENOMIC DNA]</scope>
    <source>
        <strain evidence="2">Daus_M_001</strain>
        <tissue evidence="2">Leg muscle</tissue>
    </source>
</reference>
<evidence type="ECO:0000313" key="3">
    <source>
        <dbReference type="Proteomes" id="UP001159363"/>
    </source>
</evidence>